<dbReference type="EMBL" id="JBHMDM010000001">
    <property type="protein sequence ID" value="MFB9375499.1"/>
    <property type="molecule type" value="Genomic_DNA"/>
</dbReference>
<evidence type="ECO:0000256" key="3">
    <source>
        <dbReference type="ARBA" id="ARBA00022989"/>
    </source>
</evidence>
<accession>A0ABV5LN23</accession>
<proteinExistence type="predicted"/>
<keyword evidence="3" id="KW-1133">Transmembrane helix</keyword>
<organism evidence="5 6">
    <name type="scientific">Kineococcus gynurae</name>
    <dbReference type="NCBI Taxonomy" id="452979"/>
    <lineage>
        <taxon>Bacteria</taxon>
        <taxon>Bacillati</taxon>
        <taxon>Actinomycetota</taxon>
        <taxon>Actinomycetes</taxon>
        <taxon>Kineosporiales</taxon>
        <taxon>Kineosporiaceae</taxon>
        <taxon>Kineococcus</taxon>
    </lineage>
</organism>
<gene>
    <name evidence="5" type="ORF">ACFFVI_00815</name>
</gene>
<name>A0ABV5LN23_9ACTN</name>
<keyword evidence="2" id="KW-0812">Transmembrane</keyword>
<dbReference type="Pfam" id="PF07681">
    <property type="entry name" value="DoxX"/>
    <property type="match status" value="1"/>
</dbReference>
<reference evidence="5 6" key="1">
    <citation type="submission" date="2024-09" db="EMBL/GenBank/DDBJ databases">
        <authorList>
            <person name="Sun Q."/>
            <person name="Mori K."/>
        </authorList>
    </citation>
    <scope>NUCLEOTIDE SEQUENCE [LARGE SCALE GENOMIC DNA]</scope>
    <source>
        <strain evidence="5 6">TISTR 1856</strain>
    </source>
</reference>
<comment type="caution">
    <text evidence="5">The sequence shown here is derived from an EMBL/GenBank/DDBJ whole genome shotgun (WGS) entry which is preliminary data.</text>
</comment>
<evidence type="ECO:0000256" key="2">
    <source>
        <dbReference type="ARBA" id="ARBA00022692"/>
    </source>
</evidence>
<protein>
    <submittedName>
        <fullName evidence="5">DoxX family protein</fullName>
    </submittedName>
</protein>
<keyword evidence="6" id="KW-1185">Reference proteome</keyword>
<evidence type="ECO:0000256" key="1">
    <source>
        <dbReference type="ARBA" id="ARBA00004141"/>
    </source>
</evidence>
<dbReference type="InterPro" id="IPR032808">
    <property type="entry name" value="DoxX"/>
</dbReference>
<evidence type="ECO:0000313" key="6">
    <source>
        <dbReference type="Proteomes" id="UP001589748"/>
    </source>
</evidence>
<keyword evidence="4" id="KW-0472">Membrane</keyword>
<evidence type="ECO:0000313" key="5">
    <source>
        <dbReference type="EMBL" id="MFB9375499.1"/>
    </source>
</evidence>
<comment type="subcellular location">
    <subcellularLocation>
        <location evidence="1">Membrane</location>
        <topology evidence="1">Multi-pass membrane protein</topology>
    </subcellularLocation>
</comment>
<dbReference type="Proteomes" id="UP001589748">
    <property type="component" value="Unassembled WGS sequence"/>
</dbReference>
<evidence type="ECO:0000256" key="4">
    <source>
        <dbReference type="ARBA" id="ARBA00023136"/>
    </source>
</evidence>
<dbReference type="RefSeq" id="WP_380136228.1">
    <property type="nucleotide sequence ID" value="NZ_JBHLUI010000006.1"/>
</dbReference>
<sequence>MTVVRRLARPMLAGIFVKTGIDQIRHAGDLAPSAEPLAGAVSGPLHLPNDPVLIVRLNGLAMAGAGVLFALGRAPRVSAAVLAATSAPVAYLSHPFWAEKDREVRKEVMGDFLKDVALLGAALLAAVDTAGKPGLAWRSGRAARDASRVAKHAVREVERAASLAAREAGHVADSGRKDLQLAAARLT</sequence>